<comment type="caution">
    <text evidence="2">The sequence shown here is derived from an EMBL/GenBank/DDBJ whole genome shotgun (WGS) entry which is preliminary data.</text>
</comment>
<evidence type="ECO:0000313" key="2">
    <source>
        <dbReference type="EMBL" id="NDV41718.1"/>
    </source>
</evidence>
<accession>A0A6I5KUP0</accession>
<feature type="domain" description="GyrI-like small molecule binding" evidence="1">
    <location>
        <begin position="157"/>
        <end position="295"/>
    </location>
</feature>
<protein>
    <submittedName>
        <fullName evidence="2">AraC family transcriptional regulator</fullName>
    </submittedName>
</protein>
<dbReference type="Gene3D" id="3.20.80.10">
    <property type="entry name" value="Regulatory factor, effector binding domain"/>
    <property type="match status" value="1"/>
</dbReference>
<dbReference type="EMBL" id="JAAAMI010000001">
    <property type="protein sequence ID" value="NDV41718.1"/>
    <property type="molecule type" value="Genomic_DNA"/>
</dbReference>
<dbReference type="RefSeq" id="WP_163631541.1">
    <property type="nucleotide sequence ID" value="NZ_JAAAMI010000001.1"/>
</dbReference>
<reference evidence="2 3" key="1">
    <citation type="submission" date="2020-01" db="EMBL/GenBank/DDBJ databases">
        <title>Muricauda sediminis sp.nov. 40Bstr401.</title>
        <authorList>
            <person name="Xue Z."/>
            <person name="Zhu S."/>
            <person name="Ren N."/>
            <person name="Chen T."/>
            <person name="Chen X."/>
            <person name="Chen J."/>
            <person name="Yang J."/>
        </authorList>
    </citation>
    <scope>NUCLEOTIDE SEQUENCE [LARGE SCALE GENOMIC DNA]</scope>
    <source>
        <strain evidence="2 3">40Bstr401</strain>
    </source>
</reference>
<name>A0A6I5KUP0_9FLAO</name>
<dbReference type="Proteomes" id="UP000468707">
    <property type="component" value="Unassembled WGS sequence"/>
</dbReference>
<dbReference type="InterPro" id="IPR011256">
    <property type="entry name" value="Reg_factor_effector_dom_sf"/>
</dbReference>
<sequence length="299" mass="34985">MRKILSIIIALFLVSMIWYLFLKPQDYQVSFNARTFPGTVYESVKAWNRTLDSFAPVEFESPTHFTQKVFANDSVHQYYWEITPVHDSLSRVTVNIKDEQNSLQNKIGIIFSDNDFEKGSRKRLIKFNDFLNDHLKKFKLSKVVQAETFTTFCACVNLKTPPEQKAAGIMANYPFLNSILFENEVKLNGPPFVEVLDWDLKKDSLSYNFCYPIIRSEKLPDHPSITYKRIFPKKALKTIYNGNYITSDRAWYFLLDHAKKNDIPIEEKPIEVFYNNPNMGGNELEWKTEVYLPLKESNE</sequence>
<evidence type="ECO:0000259" key="1">
    <source>
        <dbReference type="Pfam" id="PF06445"/>
    </source>
</evidence>
<dbReference type="InterPro" id="IPR029442">
    <property type="entry name" value="GyrI-like"/>
</dbReference>
<dbReference type="AlphaFoldDB" id="A0A6I5KUP0"/>
<proteinExistence type="predicted"/>
<keyword evidence="3" id="KW-1185">Reference proteome</keyword>
<organism evidence="2 3">
    <name type="scientific">Flagellimonas sediminis</name>
    <dbReference type="NCBI Taxonomy" id="2696468"/>
    <lineage>
        <taxon>Bacteria</taxon>
        <taxon>Pseudomonadati</taxon>
        <taxon>Bacteroidota</taxon>
        <taxon>Flavobacteriia</taxon>
        <taxon>Flavobacteriales</taxon>
        <taxon>Flavobacteriaceae</taxon>
        <taxon>Flagellimonas</taxon>
    </lineage>
</organism>
<evidence type="ECO:0000313" key="3">
    <source>
        <dbReference type="Proteomes" id="UP000468707"/>
    </source>
</evidence>
<dbReference type="Pfam" id="PF06445">
    <property type="entry name" value="GyrI-like"/>
    <property type="match status" value="1"/>
</dbReference>
<gene>
    <name evidence="2" type="ORF">GTK07_00155</name>
</gene>
<dbReference type="SUPFAM" id="SSF55136">
    <property type="entry name" value="Probable bacterial effector-binding domain"/>
    <property type="match status" value="1"/>
</dbReference>